<evidence type="ECO:0000256" key="3">
    <source>
        <dbReference type="ARBA" id="ARBA00022771"/>
    </source>
</evidence>
<evidence type="ECO:0000256" key="2">
    <source>
        <dbReference type="ARBA" id="ARBA00022723"/>
    </source>
</evidence>
<dbReference type="CDD" id="cd21740">
    <property type="entry name" value="C2_II_SUZ12"/>
    <property type="match status" value="1"/>
</dbReference>
<feature type="region of interest" description="Disordered" evidence="8">
    <location>
        <begin position="321"/>
        <end position="352"/>
    </location>
</feature>
<gene>
    <name evidence="11" type="primary">SUZ12</name>
    <name evidence="11" type="synonym">LOC115178041</name>
</gene>
<dbReference type="InterPro" id="IPR019135">
    <property type="entry name" value="Polycomb_protein_VEFS-Box"/>
</dbReference>
<dbReference type="PANTHER" id="PTHR22597:SF0">
    <property type="entry name" value="POLYCOMB PROTEIN SUZ12"/>
    <property type="match status" value="1"/>
</dbReference>
<keyword evidence="6" id="KW-0805">Transcription regulation</keyword>
<keyword evidence="7" id="KW-0804">Transcription</keyword>
<dbReference type="GeneTree" id="ENSGT00390000012364"/>
<keyword evidence="2" id="KW-0479">Metal-binding</keyword>
<keyword evidence="5" id="KW-0156">Chromatin regulator</keyword>
<evidence type="ECO:0000313" key="11">
    <source>
        <dbReference type="Ensembl" id="ENSSTUP00000110264.1"/>
    </source>
</evidence>
<dbReference type="Pfam" id="PF23320">
    <property type="entry name" value="Zn_SUZ12"/>
    <property type="match status" value="1"/>
</dbReference>
<dbReference type="Pfam" id="PF09733">
    <property type="entry name" value="VEFS-Box"/>
    <property type="match status" value="1"/>
</dbReference>
<dbReference type="CDD" id="cd21750">
    <property type="entry name" value="ZnB-Zn_SUZ12"/>
    <property type="match status" value="1"/>
</dbReference>
<organism evidence="11 12">
    <name type="scientific">Salmo trutta</name>
    <name type="common">Brown trout</name>
    <dbReference type="NCBI Taxonomy" id="8032"/>
    <lineage>
        <taxon>Eukaryota</taxon>
        <taxon>Metazoa</taxon>
        <taxon>Chordata</taxon>
        <taxon>Craniata</taxon>
        <taxon>Vertebrata</taxon>
        <taxon>Euteleostomi</taxon>
        <taxon>Actinopterygii</taxon>
        <taxon>Neopterygii</taxon>
        <taxon>Teleostei</taxon>
        <taxon>Protacanthopterygii</taxon>
        <taxon>Salmoniformes</taxon>
        <taxon>Salmonidae</taxon>
        <taxon>Salmoninae</taxon>
        <taxon>Salmo</taxon>
    </lineage>
</organism>
<evidence type="ECO:0000256" key="4">
    <source>
        <dbReference type="ARBA" id="ARBA00022833"/>
    </source>
</evidence>
<evidence type="ECO:0000256" key="8">
    <source>
        <dbReference type="SAM" id="MobiDB-lite"/>
    </source>
</evidence>
<accession>A0A674ER32</accession>
<reference evidence="11" key="1">
    <citation type="submission" date="2025-08" db="UniProtKB">
        <authorList>
            <consortium name="Ensembl"/>
        </authorList>
    </citation>
    <scope>IDENTIFICATION</scope>
</reference>
<evidence type="ECO:0000256" key="7">
    <source>
        <dbReference type="ARBA" id="ARBA00023163"/>
    </source>
</evidence>
<dbReference type="GO" id="GO:0006325">
    <property type="term" value="P:chromatin organization"/>
    <property type="evidence" value="ECO:0007669"/>
    <property type="project" value="UniProtKB-KW"/>
</dbReference>
<feature type="compositionally biased region" description="Basic residues" evidence="8">
    <location>
        <begin position="676"/>
        <end position="687"/>
    </location>
</feature>
<evidence type="ECO:0000259" key="10">
    <source>
        <dbReference type="Pfam" id="PF23320"/>
    </source>
</evidence>
<name>A0A674ER32_SALTR</name>
<dbReference type="Proteomes" id="UP000472277">
    <property type="component" value="Chromosome 38"/>
</dbReference>
<feature type="region of interest" description="Disordered" evidence="8">
    <location>
        <begin position="665"/>
        <end position="687"/>
    </location>
</feature>
<dbReference type="PANTHER" id="PTHR22597">
    <property type="entry name" value="POLYCOMB GROUP PROTEIN"/>
    <property type="match status" value="1"/>
</dbReference>
<sequence>MFVSSAWMHHLQHSGEVMSGTSCKANGAVYPASTTVMTTVKKPKMEQIQADHELFLQPIFLHRTLTFMTHRNTRTNAKRKTFKVDDMLLRVEKMKGEQESHSLSSHLQLTFTGFFHKDEKPSQNSENEQSSVSLEVLLVKVCHKKRKDVSCPVKQVPTGKKQVPLNPDCSKQTKPGSLPSLLVSSNEFEPSNSHMVKSYSLLFRVLRTGRRDMNGLVNGEANENIDVTEVPSRKKRSSAHREDGETTETFVAQMTVFDKNRRLQLLDGEYEVSMQGMEDCPVSKKRATWETILDGKRLPPFETFSQGPTLQFTLRWTGDASDKSTAPVAKPLATRNSDGSSPMESRPSTLKSAPLAVKASVSTDIQMKKEQILCEPRQKLRIFYQFLYNNNTRQQTEARDDLHCPWCTLNCRKLYSLLKHLKQSHSRFIFNYVPHPKGARIDVSINECYDGSYVGNPQDIHSQPGFAFSRNGPVKRTAVTHVLVCRPKRTKPSLSEFLESEDGELEQQRTYVSGHNRLYFHSDSCMPLRPQEMDVDSEDERDPEWLREKTATQLEEFTDVNEGEKEVMKLWNLHVMKHGFIADNQMNQASMQFVEKCGAYIARRNLCRNFLLHLVSMHDFNLVSVATIDRAMSRLRHIQEELPDAGADDQADRALMEGACNGTAIACSSGGGGGTKHGKRTKSSVTD</sequence>
<dbReference type="Ensembl" id="ENSSTUT00000118048.1">
    <property type="protein sequence ID" value="ENSSTUP00000110264.1"/>
    <property type="gene ID" value="ENSSTUG00000048514.1"/>
</dbReference>
<evidence type="ECO:0000313" key="12">
    <source>
        <dbReference type="Proteomes" id="UP000472277"/>
    </source>
</evidence>
<dbReference type="CDD" id="cd21551">
    <property type="entry name" value="VEFS-box_SUZ12"/>
    <property type="match status" value="1"/>
</dbReference>
<evidence type="ECO:0000259" key="9">
    <source>
        <dbReference type="Pfam" id="PF09733"/>
    </source>
</evidence>
<proteinExistence type="inferred from homology"/>
<keyword evidence="12" id="KW-1185">Reference proteome</keyword>
<reference evidence="11" key="2">
    <citation type="submission" date="2025-09" db="UniProtKB">
        <authorList>
            <consortium name="Ensembl"/>
        </authorList>
    </citation>
    <scope>IDENTIFICATION</scope>
</reference>
<feature type="domain" description="Polycomb protein VEFS-Box" evidence="9">
    <location>
        <begin position="507"/>
        <end position="628"/>
    </location>
</feature>
<keyword evidence="3" id="KW-0863">Zinc-finger</keyword>
<evidence type="ECO:0000256" key="5">
    <source>
        <dbReference type="ARBA" id="ARBA00022853"/>
    </source>
</evidence>
<feature type="domain" description="Polycomb protein SUZ12-like zinc finger" evidence="10">
    <location>
        <begin position="381"/>
        <end position="448"/>
    </location>
</feature>
<dbReference type="AlphaFoldDB" id="A0A674ER32"/>
<dbReference type="GO" id="GO:0016586">
    <property type="term" value="C:RSC-type complex"/>
    <property type="evidence" value="ECO:0007669"/>
    <property type="project" value="TreeGrafter"/>
</dbReference>
<dbReference type="InterPro" id="IPR057540">
    <property type="entry name" value="Znf_SUZ12"/>
</dbReference>
<evidence type="ECO:0000256" key="6">
    <source>
        <dbReference type="ARBA" id="ARBA00023015"/>
    </source>
</evidence>
<dbReference type="GO" id="GO:0008270">
    <property type="term" value="F:zinc ion binding"/>
    <property type="evidence" value="ECO:0007669"/>
    <property type="project" value="UniProtKB-KW"/>
</dbReference>
<dbReference type="GO" id="GO:0031490">
    <property type="term" value="F:chromatin DNA binding"/>
    <property type="evidence" value="ECO:0007669"/>
    <property type="project" value="TreeGrafter"/>
</dbReference>
<evidence type="ECO:0000256" key="1">
    <source>
        <dbReference type="ARBA" id="ARBA00007416"/>
    </source>
</evidence>
<keyword evidence="4" id="KW-0862">Zinc</keyword>
<protein>
    <submittedName>
        <fullName evidence="11">SUZ12 polycomb repressive complex 2 subunit b</fullName>
    </submittedName>
</protein>
<comment type="similarity">
    <text evidence="1">Belongs to the VEFS (VRN2-EMF2-FIS2-SU(Z)12) family.</text>
</comment>
<feature type="compositionally biased region" description="Polar residues" evidence="8">
    <location>
        <begin position="334"/>
        <end position="351"/>
    </location>
</feature>
<dbReference type="GO" id="GO:0035098">
    <property type="term" value="C:ESC/E(Z) complex"/>
    <property type="evidence" value="ECO:0007669"/>
    <property type="project" value="TreeGrafter"/>
</dbReference>